<dbReference type="PANTHER" id="PTHR13948:SF3">
    <property type="entry name" value="FI21118P1"/>
    <property type="match status" value="1"/>
</dbReference>
<feature type="domain" description="RRM" evidence="8">
    <location>
        <begin position="235"/>
        <end position="314"/>
    </location>
</feature>
<dbReference type="Pfam" id="PF00076">
    <property type="entry name" value="RRM_1"/>
    <property type="match status" value="2"/>
</dbReference>
<feature type="region of interest" description="Disordered" evidence="7">
    <location>
        <begin position="356"/>
        <end position="385"/>
    </location>
</feature>
<protein>
    <recommendedName>
        <fullName evidence="8">RRM domain-containing protein</fullName>
    </recommendedName>
</protein>
<evidence type="ECO:0000256" key="5">
    <source>
        <dbReference type="ARBA" id="ARBA00023242"/>
    </source>
</evidence>
<keyword evidence="6" id="KW-0694">RNA-binding</keyword>
<evidence type="ECO:0000259" key="8">
    <source>
        <dbReference type="PROSITE" id="PS50102"/>
    </source>
</evidence>
<dbReference type="InterPro" id="IPR035979">
    <property type="entry name" value="RBD_domain_sf"/>
</dbReference>
<dbReference type="SMART" id="SM00360">
    <property type="entry name" value="RRM"/>
    <property type="match status" value="2"/>
</dbReference>
<reference evidence="9 10" key="1">
    <citation type="submission" date="2024-04" db="EMBL/GenBank/DDBJ databases">
        <title>genome sequences of Mucor flavus KT1a and Helicostylum pulchrum KT1b strains isolation_sourced from the surface of a dry-aged beef.</title>
        <authorList>
            <person name="Toyotome T."/>
            <person name="Hosono M."/>
            <person name="Torimaru M."/>
            <person name="Fukuda K."/>
            <person name="Mikami N."/>
        </authorList>
    </citation>
    <scope>NUCLEOTIDE SEQUENCE [LARGE SCALE GENOMIC DNA]</scope>
    <source>
        <strain evidence="9 10">KT1b</strain>
    </source>
</reference>
<keyword evidence="5" id="KW-0539">Nucleus</keyword>
<dbReference type="PROSITE" id="PS50102">
    <property type="entry name" value="RRM"/>
    <property type="match status" value="2"/>
</dbReference>
<evidence type="ECO:0000256" key="4">
    <source>
        <dbReference type="ARBA" id="ARBA00022833"/>
    </source>
</evidence>
<dbReference type="InterPro" id="IPR012677">
    <property type="entry name" value="Nucleotide-bd_a/b_plait_sf"/>
</dbReference>
<evidence type="ECO:0000256" key="3">
    <source>
        <dbReference type="ARBA" id="ARBA00022771"/>
    </source>
</evidence>
<proteinExistence type="predicted"/>
<feature type="compositionally biased region" description="Basic and acidic residues" evidence="7">
    <location>
        <begin position="22"/>
        <end position="74"/>
    </location>
</feature>
<evidence type="ECO:0000256" key="2">
    <source>
        <dbReference type="ARBA" id="ARBA00022723"/>
    </source>
</evidence>
<sequence length="419" mass="49254">MSHSRASYSTKERRRSRSPYSRSREEQSYKRYDSRRSDDRRSDDRRSDDRRRDDGSRRGRREDYHHHDKRHEDPALEPNINVVLRNLPDNAREVDIEKKLIQMEASIDNVSLIKDRDTGESRKFAFIRFTSVGHAIQFVEKFTSFDMNSYRVRVDYCKKNKQEEEKDEWRCSKCGNFNVVTRRSCTECKYSYIFLQFCVHCYLYYLASSNELRTNEMETIEINDGTKDISDIPSNMLLLRQLDHLTTEESIFEAVSSLDGVYRTLLIRDKLTRMSCEFAFVEFIDVQSAAVALEYARELLTIDGRKVLVSYTNPESFLPVYGQSEWSIPVVDGRVAYWDKSSYASEYSLAIEQEKKKKEEEFKKREEELKKAREEESKKATKVKESLDDDLSAFYAEMGDFDADASNSNSDIFSVPKLK</sequence>
<evidence type="ECO:0000256" key="7">
    <source>
        <dbReference type="SAM" id="MobiDB-lite"/>
    </source>
</evidence>
<dbReference type="PANTHER" id="PTHR13948">
    <property type="entry name" value="RNA-BINDING PROTEIN"/>
    <property type="match status" value="1"/>
</dbReference>
<name>A0ABP9YAC0_9FUNG</name>
<comment type="caution">
    <text evidence="9">The sequence shown here is derived from an EMBL/GenBank/DDBJ whole genome shotgun (WGS) entry which is preliminary data.</text>
</comment>
<dbReference type="Gene3D" id="3.30.70.330">
    <property type="match status" value="2"/>
</dbReference>
<evidence type="ECO:0000256" key="1">
    <source>
        <dbReference type="ARBA" id="ARBA00004123"/>
    </source>
</evidence>
<keyword evidence="2" id="KW-0479">Metal-binding</keyword>
<keyword evidence="4" id="KW-0862">Zinc</keyword>
<keyword evidence="3" id="KW-0863">Zinc-finger</keyword>
<accession>A0ABP9YAC0</accession>
<gene>
    <name evidence="9" type="ORF">HPULCUR_009053</name>
</gene>
<dbReference type="Proteomes" id="UP001476247">
    <property type="component" value="Unassembled WGS sequence"/>
</dbReference>
<keyword evidence="10" id="KW-1185">Reference proteome</keyword>
<dbReference type="InterPro" id="IPR001876">
    <property type="entry name" value="Znf_RanBP2"/>
</dbReference>
<evidence type="ECO:0000313" key="10">
    <source>
        <dbReference type="Proteomes" id="UP001476247"/>
    </source>
</evidence>
<evidence type="ECO:0000256" key="6">
    <source>
        <dbReference type="PROSITE-ProRule" id="PRU00176"/>
    </source>
</evidence>
<feature type="domain" description="RRM" evidence="8">
    <location>
        <begin position="80"/>
        <end position="159"/>
    </location>
</feature>
<organism evidence="9 10">
    <name type="scientific">Helicostylum pulchrum</name>
    <dbReference type="NCBI Taxonomy" id="562976"/>
    <lineage>
        <taxon>Eukaryota</taxon>
        <taxon>Fungi</taxon>
        <taxon>Fungi incertae sedis</taxon>
        <taxon>Mucoromycota</taxon>
        <taxon>Mucoromycotina</taxon>
        <taxon>Mucoromycetes</taxon>
        <taxon>Mucorales</taxon>
        <taxon>Mucorineae</taxon>
        <taxon>Mucoraceae</taxon>
        <taxon>Helicostylum</taxon>
    </lineage>
</organism>
<comment type="subcellular location">
    <subcellularLocation>
        <location evidence="1">Nucleus</location>
    </subcellularLocation>
</comment>
<dbReference type="PROSITE" id="PS01358">
    <property type="entry name" value="ZF_RANBP2_1"/>
    <property type="match status" value="1"/>
</dbReference>
<dbReference type="SUPFAM" id="SSF54928">
    <property type="entry name" value="RNA-binding domain, RBD"/>
    <property type="match status" value="2"/>
</dbReference>
<dbReference type="EMBL" id="BAABUJ010000029">
    <property type="protein sequence ID" value="GAA5803570.1"/>
    <property type="molecule type" value="Genomic_DNA"/>
</dbReference>
<evidence type="ECO:0000313" key="9">
    <source>
        <dbReference type="EMBL" id="GAA5803570.1"/>
    </source>
</evidence>
<dbReference type="InterPro" id="IPR000504">
    <property type="entry name" value="RRM_dom"/>
</dbReference>
<feature type="region of interest" description="Disordered" evidence="7">
    <location>
        <begin position="1"/>
        <end position="77"/>
    </location>
</feature>